<dbReference type="Pfam" id="PF13545">
    <property type="entry name" value="HTH_Crp_2"/>
    <property type="match status" value="1"/>
</dbReference>
<dbReference type="Gene3D" id="1.10.10.10">
    <property type="entry name" value="Winged helix-like DNA-binding domain superfamily/Winged helix DNA-binding domain"/>
    <property type="match status" value="1"/>
</dbReference>
<dbReference type="SMART" id="SM00100">
    <property type="entry name" value="cNMP"/>
    <property type="match status" value="1"/>
</dbReference>
<dbReference type="InterPro" id="IPR050397">
    <property type="entry name" value="Env_Response_Regulators"/>
</dbReference>
<keyword evidence="3" id="KW-0804">Transcription</keyword>
<dbReference type="eggNOG" id="COG0664">
    <property type="taxonomic scope" value="Bacteria"/>
</dbReference>
<protein>
    <submittedName>
        <fullName evidence="6">Transcriptional regulator, Crp/Fnr family</fullName>
    </submittedName>
</protein>
<dbReference type="SUPFAM" id="SSF46785">
    <property type="entry name" value="Winged helix' DNA-binding domain"/>
    <property type="match status" value="1"/>
</dbReference>
<organism evidence="6 7">
    <name type="scientific">Shewanella denitrificans (strain OS217 / ATCC BAA-1090 / DSM 15013)</name>
    <dbReference type="NCBI Taxonomy" id="318161"/>
    <lineage>
        <taxon>Bacteria</taxon>
        <taxon>Pseudomonadati</taxon>
        <taxon>Pseudomonadota</taxon>
        <taxon>Gammaproteobacteria</taxon>
        <taxon>Alteromonadales</taxon>
        <taxon>Shewanellaceae</taxon>
        <taxon>Shewanella</taxon>
    </lineage>
</organism>
<dbReference type="SUPFAM" id="SSF51206">
    <property type="entry name" value="cAMP-binding domain-like"/>
    <property type="match status" value="1"/>
</dbReference>
<feature type="domain" description="HTH crp-type" evidence="5">
    <location>
        <begin position="166"/>
        <end position="239"/>
    </location>
</feature>
<dbReference type="InterPro" id="IPR000595">
    <property type="entry name" value="cNMP-bd_dom"/>
</dbReference>
<dbReference type="GO" id="GO:0005829">
    <property type="term" value="C:cytosol"/>
    <property type="evidence" value="ECO:0007669"/>
    <property type="project" value="TreeGrafter"/>
</dbReference>
<dbReference type="DNASU" id="4018326"/>
<dbReference type="CDD" id="cd00038">
    <property type="entry name" value="CAP_ED"/>
    <property type="match status" value="1"/>
</dbReference>
<gene>
    <name evidence="6" type="ordered locus">Sden_1843</name>
</gene>
<dbReference type="FunFam" id="2.60.120.10:FF:000004">
    <property type="entry name" value="Fumarate/nitrate reduction transcriptional regulator Fnr"/>
    <property type="match status" value="1"/>
</dbReference>
<dbReference type="PANTHER" id="PTHR24567">
    <property type="entry name" value="CRP FAMILY TRANSCRIPTIONAL REGULATORY PROTEIN"/>
    <property type="match status" value="1"/>
</dbReference>
<evidence type="ECO:0000256" key="3">
    <source>
        <dbReference type="ARBA" id="ARBA00023163"/>
    </source>
</evidence>
<sequence>MDMIVTSKKSSRNANSGCAIHCNDCSMSELCIPFTLNANELEELDNIIERKKPVQKGDKLFQSGDGLKSLYAIRSGTIKSYTITQQGDEQITGFHLAGDVIGFDAIHKQAHQSFAEALETSMICEIPFDTLDSLAGTMPKLRQQIMRLMSHEIISDQEMILLLSKKNAEERLAAFIAKLANRFANRGFSPNEFRLSMTRGDIGNYLGLTVETISRLLGRFQKAQMIAVNGKYITIVDHQALNTLADHTEQ</sequence>
<dbReference type="CDD" id="cd00092">
    <property type="entry name" value="HTH_CRP"/>
    <property type="match status" value="1"/>
</dbReference>
<dbReference type="AlphaFoldDB" id="Q12N49"/>
<dbReference type="PROSITE" id="PS50042">
    <property type="entry name" value="CNMP_BINDING_3"/>
    <property type="match status" value="1"/>
</dbReference>
<keyword evidence="1" id="KW-0805">Transcription regulation</keyword>
<dbReference type="PROSITE" id="PS00042">
    <property type="entry name" value="HTH_CRP_1"/>
    <property type="match status" value="1"/>
</dbReference>
<dbReference type="STRING" id="318161.Sden_1843"/>
<dbReference type="Gene3D" id="2.60.120.10">
    <property type="entry name" value="Jelly Rolls"/>
    <property type="match status" value="1"/>
</dbReference>
<name>Q12N49_SHEDO</name>
<evidence type="ECO:0000313" key="6">
    <source>
        <dbReference type="EMBL" id="ABE55127.1"/>
    </source>
</evidence>
<dbReference type="GO" id="GO:0003700">
    <property type="term" value="F:DNA-binding transcription factor activity"/>
    <property type="evidence" value="ECO:0007669"/>
    <property type="project" value="InterPro"/>
</dbReference>
<dbReference type="InterPro" id="IPR012318">
    <property type="entry name" value="HTH_CRP"/>
</dbReference>
<dbReference type="PROSITE" id="PS51063">
    <property type="entry name" value="HTH_CRP_2"/>
    <property type="match status" value="1"/>
</dbReference>
<dbReference type="InterPro" id="IPR018335">
    <property type="entry name" value="Tscrpt_reg_HTH_Crp-type_CS"/>
</dbReference>
<dbReference type="Proteomes" id="UP000001982">
    <property type="component" value="Chromosome"/>
</dbReference>
<dbReference type="NCBIfam" id="NF008365">
    <property type="entry name" value="PRK11161.1"/>
    <property type="match status" value="1"/>
</dbReference>
<dbReference type="HOGENOM" id="CLU_075053_0_2_6"/>
<dbReference type="PANTHER" id="PTHR24567:SF75">
    <property type="entry name" value="FUMARATE AND NITRATE REDUCTION REGULATORY PROTEIN"/>
    <property type="match status" value="1"/>
</dbReference>
<proteinExistence type="predicted"/>
<reference evidence="6 7" key="1">
    <citation type="submission" date="2006-03" db="EMBL/GenBank/DDBJ databases">
        <title>Complete sequence of Shewanella denitrificans OS217.</title>
        <authorList>
            <consortium name="US DOE Joint Genome Institute"/>
            <person name="Copeland A."/>
            <person name="Lucas S."/>
            <person name="Lapidus A."/>
            <person name="Barry K."/>
            <person name="Detter J.C."/>
            <person name="Glavina del Rio T."/>
            <person name="Hammon N."/>
            <person name="Israni S."/>
            <person name="Dalin E."/>
            <person name="Tice H."/>
            <person name="Pitluck S."/>
            <person name="Brettin T."/>
            <person name="Bruce D."/>
            <person name="Han C."/>
            <person name="Tapia R."/>
            <person name="Gilna P."/>
            <person name="Kiss H."/>
            <person name="Schmutz J."/>
            <person name="Larimer F."/>
            <person name="Land M."/>
            <person name="Hauser L."/>
            <person name="Kyrpides N."/>
            <person name="Lykidis A."/>
            <person name="Richardson P."/>
        </authorList>
    </citation>
    <scope>NUCLEOTIDE SEQUENCE [LARGE SCALE GENOMIC DNA]</scope>
    <source>
        <strain evidence="7">OS217 / ATCC BAA-1090 / DSM 15013</strain>
    </source>
</reference>
<dbReference type="FunFam" id="1.10.10.10:FF:000028">
    <property type="entry name" value="Fumarate/nitrate reduction transcriptional regulator Fnr"/>
    <property type="match status" value="1"/>
</dbReference>
<dbReference type="SMART" id="SM00419">
    <property type="entry name" value="HTH_CRP"/>
    <property type="match status" value="1"/>
</dbReference>
<evidence type="ECO:0000256" key="1">
    <source>
        <dbReference type="ARBA" id="ARBA00023015"/>
    </source>
</evidence>
<evidence type="ECO:0000259" key="5">
    <source>
        <dbReference type="PROSITE" id="PS51063"/>
    </source>
</evidence>
<dbReference type="PRINTS" id="PR00034">
    <property type="entry name" value="HTHCRP"/>
</dbReference>
<accession>Q12N49</accession>
<dbReference type="GO" id="GO:0003677">
    <property type="term" value="F:DNA binding"/>
    <property type="evidence" value="ECO:0007669"/>
    <property type="project" value="UniProtKB-KW"/>
</dbReference>
<dbReference type="KEGG" id="sdn:Sden_1843"/>
<evidence type="ECO:0000259" key="4">
    <source>
        <dbReference type="PROSITE" id="PS50042"/>
    </source>
</evidence>
<evidence type="ECO:0000313" key="7">
    <source>
        <dbReference type="Proteomes" id="UP000001982"/>
    </source>
</evidence>
<dbReference type="Pfam" id="PF00027">
    <property type="entry name" value="cNMP_binding"/>
    <property type="match status" value="1"/>
</dbReference>
<dbReference type="InterPro" id="IPR036388">
    <property type="entry name" value="WH-like_DNA-bd_sf"/>
</dbReference>
<dbReference type="InterPro" id="IPR018490">
    <property type="entry name" value="cNMP-bd_dom_sf"/>
</dbReference>
<dbReference type="InterPro" id="IPR014710">
    <property type="entry name" value="RmlC-like_jellyroll"/>
</dbReference>
<keyword evidence="2" id="KW-0238">DNA-binding</keyword>
<dbReference type="InterPro" id="IPR036390">
    <property type="entry name" value="WH_DNA-bd_sf"/>
</dbReference>
<evidence type="ECO:0000256" key="2">
    <source>
        <dbReference type="ARBA" id="ARBA00023125"/>
    </source>
</evidence>
<feature type="domain" description="Cyclic nucleotide-binding" evidence="4">
    <location>
        <begin position="32"/>
        <end position="106"/>
    </location>
</feature>
<dbReference type="EMBL" id="CP000302">
    <property type="protein sequence ID" value="ABE55127.1"/>
    <property type="molecule type" value="Genomic_DNA"/>
</dbReference>
<keyword evidence="7" id="KW-1185">Reference proteome</keyword>